<dbReference type="EMBL" id="VDEP01000508">
    <property type="protein sequence ID" value="KAA1066900.1"/>
    <property type="molecule type" value="Genomic_DNA"/>
</dbReference>
<name>A0A5B0LSS2_PUCGR</name>
<organism evidence="1 2">
    <name type="scientific">Puccinia graminis f. sp. tritici</name>
    <dbReference type="NCBI Taxonomy" id="56615"/>
    <lineage>
        <taxon>Eukaryota</taxon>
        <taxon>Fungi</taxon>
        <taxon>Dikarya</taxon>
        <taxon>Basidiomycota</taxon>
        <taxon>Pucciniomycotina</taxon>
        <taxon>Pucciniomycetes</taxon>
        <taxon>Pucciniales</taxon>
        <taxon>Pucciniaceae</taxon>
        <taxon>Puccinia</taxon>
    </lineage>
</organism>
<accession>A0A5B0LSS2</accession>
<proteinExistence type="predicted"/>
<protein>
    <submittedName>
        <fullName evidence="1">Uncharacterized protein</fullName>
    </submittedName>
</protein>
<dbReference type="AlphaFoldDB" id="A0A5B0LSS2"/>
<reference evidence="1 2" key="1">
    <citation type="submission" date="2019-05" db="EMBL/GenBank/DDBJ databases">
        <title>Emergence of the Ug99 lineage of the wheat stem rust pathogen through somatic hybridization.</title>
        <authorList>
            <person name="Li F."/>
            <person name="Upadhyaya N.M."/>
            <person name="Sperschneider J."/>
            <person name="Matny O."/>
            <person name="Nguyen-Phuc H."/>
            <person name="Mago R."/>
            <person name="Raley C."/>
            <person name="Miller M.E."/>
            <person name="Silverstein K.A.T."/>
            <person name="Henningsen E."/>
            <person name="Hirsch C.D."/>
            <person name="Visser B."/>
            <person name="Pretorius Z.A."/>
            <person name="Steffenson B.J."/>
            <person name="Schwessinger B."/>
            <person name="Dodds P.N."/>
            <person name="Figueroa M."/>
        </authorList>
    </citation>
    <scope>NUCLEOTIDE SEQUENCE [LARGE SCALE GENOMIC DNA]</scope>
    <source>
        <strain evidence="1 2">Ug99</strain>
    </source>
</reference>
<sequence length="208" mass="23217">MIQEACLLLLPRPGLAQSYSSRLFCIGPIYIGPLVVHRNFSPVLFQSFSPEFLFFISHFIASLYPLELLIWTSPAAPAPSTRSQAPVYQMHFSNFSNLPSVIFMLLIVLACATGRQLFKCPKSHYGYCAFEDLLTIPINYAFGPADAPYAYLSHLLTCEHSKLPVGTPKNTCCDKPVGDVDNRSADDPLIVWYNDYIQHGCHEVPNAI</sequence>
<gene>
    <name evidence="1" type="ORF">PGTUg99_008364</name>
</gene>
<evidence type="ECO:0000313" key="1">
    <source>
        <dbReference type="EMBL" id="KAA1066900.1"/>
    </source>
</evidence>
<comment type="caution">
    <text evidence="1">The sequence shown here is derived from an EMBL/GenBank/DDBJ whole genome shotgun (WGS) entry which is preliminary data.</text>
</comment>
<evidence type="ECO:0000313" key="2">
    <source>
        <dbReference type="Proteomes" id="UP000325313"/>
    </source>
</evidence>
<dbReference type="Proteomes" id="UP000325313">
    <property type="component" value="Unassembled WGS sequence"/>
</dbReference>